<dbReference type="Gene3D" id="1.10.3720.10">
    <property type="entry name" value="MetI-like"/>
    <property type="match status" value="1"/>
</dbReference>
<protein>
    <submittedName>
        <fullName evidence="9">ABC transporter permease component</fullName>
    </submittedName>
</protein>
<feature type="domain" description="ABC transmembrane type-1" evidence="8">
    <location>
        <begin position="67"/>
        <end position="279"/>
    </location>
</feature>
<evidence type="ECO:0000259" key="8">
    <source>
        <dbReference type="PROSITE" id="PS50928"/>
    </source>
</evidence>
<comment type="subcellular location">
    <subcellularLocation>
        <location evidence="1 7">Cell membrane</location>
        <topology evidence="1 7">Multi-pass membrane protein</topology>
    </subcellularLocation>
</comment>
<dbReference type="eggNOG" id="COG1175">
    <property type="taxonomic scope" value="Bacteria"/>
</dbReference>
<keyword evidence="6 7" id="KW-0472">Membrane</keyword>
<evidence type="ECO:0000313" key="9">
    <source>
        <dbReference type="EMBL" id="GAB63893.1"/>
    </source>
</evidence>
<dbReference type="GO" id="GO:0005886">
    <property type="term" value="C:plasma membrane"/>
    <property type="evidence" value="ECO:0007669"/>
    <property type="project" value="UniProtKB-SubCell"/>
</dbReference>
<keyword evidence="2 7" id="KW-0813">Transport</keyword>
<feature type="transmembrane region" description="Helical" evidence="7">
    <location>
        <begin position="9"/>
        <end position="29"/>
    </location>
</feature>
<dbReference type="InterPro" id="IPR035906">
    <property type="entry name" value="MetI-like_sf"/>
</dbReference>
<evidence type="ECO:0000256" key="2">
    <source>
        <dbReference type="ARBA" id="ARBA00022448"/>
    </source>
</evidence>
<dbReference type="Proteomes" id="UP000002985">
    <property type="component" value="Unassembled WGS sequence"/>
</dbReference>
<proteinExistence type="inferred from homology"/>
<dbReference type="GO" id="GO:0055085">
    <property type="term" value="P:transmembrane transport"/>
    <property type="evidence" value="ECO:0007669"/>
    <property type="project" value="InterPro"/>
</dbReference>
<evidence type="ECO:0000313" key="10">
    <source>
        <dbReference type="Proteomes" id="UP000002985"/>
    </source>
</evidence>
<dbReference type="SUPFAM" id="SSF161098">
    <property type="entry name" value="MetI-like"/>
    <property type="match status" value="1"/>
</dbReference>
<dbReference type="PROSITE" id="PS50928">
    <property type="entry name" value="ABC_TM1"/>
    <property type="match status" value="1"/>
</dbReference>
<organism evidence="9 10">
    <name type="scientific">Candidatus Jettenia caeni</name>
    <dbReference type="NCBI Taxonomy" id="247490"/>
    <lineage>
        <taxon>Bacteria</taxon>
        <taxon>Pseudomonadati</taxon>
        <taxon>Planctomycetota</taxon>
        <taxon>Candidatus Brocadiia</taxon>
        <taxon>Candidatus Brocadiales</taxon>
        <taxon>Candidatus Brocadiaceae</taxon>
        <taxon>Candidatus Jettenia</taxon>
    </lineage>
</organism>
<gene>
    <name evidence="9" type="ORF">KSU1_D0584</name>
</gene>
<accession>I3IQ98</accession>
<dbReference type="EMBL" id="BAFH01000004">
    <property type="protein sequence ID" value="GAB63893.1"/>
    <property type="molecule type" value="Genomic_DNA"/>
</dbReference>
<evidence type="ECO:0000256" key="3">
    <source>
        <dbReference type="ARBA" id="ARBA00022475"/>
    </source>
</evidence>
<dbReference type="STRING" id="247490.KSU1_D0584"/>
<reference evidence="9 10" key="1">
    <citation type="journal article" date="2012" name="FEBS Lett.">
        <title>Anammox organism KSU-1 expresses a NirK-type copper-containing nitrite reductase instead of a NirS-type with cytochrome cd1.</title>
        <authorList>
            <person name="Hira D."/>
            <person name="Toh H."/>
            <person name="Migita C.T."/>
            <person name="Okubo H."/>
            <person name="Nishiyama T."/>
            <person name="Hattori M."/>
            <person name="Furukawa K."/>
            <person name="Fujii T."/>
        </authorList>
    </citation>
    <scope>NUCLEOTIDE SEQUENCE [LARGE SCALE GENOMIC DNA]</scope>
</reference>
<dbReference type="InterPro" id="IPR000515">
    <property type="entry name" value="MetI-like"/>
</dbReference>
<feature type="transmembrane region" description="Helical" evidence="7">
    <location>
        <begin position="201"/>
        <end position="220"/>
    </location>
</feature>
<dbReference type="PANTHER" id="PTHR43005:SF1">
    <property type="entry name" value="SPERMIDINE_PUTRESCINE TRANSPORT SYSTEM PERMEASE PROTEIN"/>
    <property type="match status" value="1"/>
</dbReference>
<dbReference type="PANTHER" id="PTHR43005">
    <property type="entry name" value="BLR7065 PROTEIN"/>
    <property type="match status" value="1"/>
</dbReference>
<feature type="transmembrane region" description="Helical" evidence="7">
    <location>
        <begin position="258"/>
        <end position="279"/>
    </location>
</feature>
<evidence type="ECO:0000256" key="1">
    <source>
        <dbReference type="ARBA" id="ARBA00004651"/>
    </source>
</evidence>
<evidence type="ECO:0000256" key="5">
    <source>
        <dbReference type="ARBA" id="ARBA00022989"/>
    </source>
</evidence>
<comment type="caution">
    <text evidence="9">The sequence shown here is derived from an EMBL/GenBank/DDBJ whole genome shotgun (WGS) entry which is preliminary data.</text>
</comment>
<dbReference type="OrthoDB" id="9761387at2"/>
<evidence type="ECO:0000256" key="7">
    <source>
        <dbReference type="RuleBase" id="RU363032"/>
    </source>
</evidence>
<keyword evidence="10" id="KW-1185">Reference proteome</keyword>
<feature type="transmembrane region" description="Helical" evidence="7">
    <location>
        <begin position="104"/>
        <end position="124"/>
    </location>
</feature>
<sequence>MNLPKTKLAYLFLLPGILLILAFSFIPFVDTIITSFQSAKLILPKERFAGFDNYQDIVIDTRFWYSLFLTLFYTFVSICLEAILGLCFALIMNRLSPRSSFLRVLILIPWTIPTVVTARIWQWMFDYNLGIINYLFEIFGFSRVNWLGKPFLAFFSIVIADVWKTAPFVAIIVLAGLSAIPQEIYKASAIDGANSWQRFRYITLPLILPIVGVAIMFRAIDALRIFDLVYVLTGGGPGGSTETLSVYAYKLFFYKGDFGQGAATSVIILLLVAGFGYFYTKKSFEK</sequence>
<dbReference type="CDD" id="cd06261">
    <property type="entry name" value="TM_PBP2"/>
    <property type="match status" value="1"/>
</dbReference>
<keyword evidence="3" id="KW-1003">Cell membrane</keyword>
<feature type="transmembrane region" description="Helical" evidence="7">
    <location>
        <begin position="151"/>
        <end position="180"/>
    </location>
</feature>
<keyword evidence="4 7" id="KW-0812">Transmembrane</keyword>
<keyword evidence="5 7" id="KW-1133">Transmembrane helix</keyword>
<evidence type="ECO:0000256" key="6">
    <source>
        <dbReference type="ARBA" id="ARBA00023136"/>
    </source>
</evidence>
<comment type="similarity">
    <text evidence="7">Belongs to the binding-protein-dependent transport system permease family.</text>
</comment>
<name>I3IQ98_9BACT</name>
<dbReference type="Pfam" id="PF00528">
    <property type="entry name" value="BPD_transp_1"/>
    <property type="match status" value="1"/>
</dbReference>
<feature type="transmembrane region" description="Helical" evidence="7">
    <location>
        <begin position="63"/>
        <end position="92"/>
    </location>
</feature>
<dbReference type="AlphaFoldDB" id="I3IQ98"/>
<evidence type="ECO:0000256" key="4">
    <source>
        <dbReference type="ARBA" id="ARBA00022692"/>
    </source>
</evidence>